<feature type="compositionally biased region" description="Polar residues" evidence="3">
    <location>
        <begin position="85"/>
        <end position="115"/>
    </location>
</feature>
<accession>A0A1R1XY33</accession>
<reference evidence="6" key="1">
    <citation type="submission" date="2017-01" db="EMBL/GenBank/DDBJ databases">
        <authorList>
            <person name="Wang Y."/>
            <person name="White M."/>
            <person name="Kvist S."/>
            <person name="Moncalvo J.-M."/>
        </authorList>
    </citation>
    <scope>NUCLEOTIDE SEQUENCE [LARGE SCALE GENOMIC DNA]</scope>
    <source>
        <strain evidence="6">ID-206-W2</strain>
    </source>
</reference>
<feature type="compositionally biased region" description="Polar residues" evidence="3">
    <location>
        <begin position="13"/>
        <end position="30"/>
    </location>
</feature>
<dbReference type="InterPro" id="IPR036300">
    <property type="entry name" value="MIR_dom_sf"/>
</dbReference>
<dbReference type="SUPFAM" id="SSF82109">
    <property type="entry name" value="MIR domain"/>
    <property type="match status" value="1"/>
</dbReference>
<evidence type="ECO:0000256" key="1">
    <source>
        <dbReference type="ARBA" id="ARBA00022729"/>
    </source>
</evidence>
<dbReference type="SMART" id="SM00472">
    <property type="entry name" value="MIR"/>
    <property type="match status" value="3"/>
</dbReference>
<feature type="domain" description="MIR" evidence="4">
    <location>
        <begin position="288"/>
        <end position="344"/>
    </location>
</feature>
<keyword evidence="1" id="KW-0732">Signal</keyword>
<keyword evidence="2" id="KW-0677">Repeat</keyword>
<evidence type="ECO:0000259" key="4">
    <source>
        <dbReference type="PROSITE" id="PS50919"/>
    </source>
</evidence>
<dbReference type="Proteomes" id="UP000187429">
    <property type="component" value="Unassembled WGS sequence"/>
</dbReference>
<feature type="domain" description="MIR" evidence="4">
    <location>
        <begin position="227"/>
        <end position="280"/>
    </location>
</feature>
<dbReference type="EMBL" id="LSSM01002978">
    <property type="protein sequence ID" value="OMJ19528.1"/>
    <property type="molecule type" value="Genomic_DNA"/>
</dbReference>
<feature type="region of interest" description="Disordered" evidence="3">
    <location>
        <begin position="1"/>
        <end position="187"/>
    </location>
</feature>
<evidence type="ECO:0000313" key="5">
    <source>
        <dbReference type="EMBL" id="OMJ19528.1"/>
    </source>
</evidence>
<keyword evidence="6" id="KW-1185">Reference proteome</keyword>
<feature type="domain" description="MIR" evidence="4">
    <location>
        <begin position="350"/>
        <end position="401"/>
    </location>
</feature>
<dbReference type="Pfam" id="PF02815">
    <property type="entry name" value="MIR"/>
    <property type="match status" value="1"/>
</dbReference>
<sequence>GSQNKSSNDEGYGNQTKSSNNQSYGSQNKSSNDEGYGNQTKSSNNQGYGSQNKSSNDEGYGNQTKSSNNQSYGSQNKSSNDEGYGNQTKSSNNKSYGNQSQSSYGVQGSAELNDNSYEDESSGSRGFFSSKPKPAAGTKPQQPGMSNAPGQGYNSSPANQGYNSPTANQGNKTGQSNSNTEQKSDWKKTAGIAAGALAAAAGIGGAIYGGENRTSVKYKEISGRPDNGIVRNCQKFYLRHESTGKYLGYNNGQISSQSRQQLACAKNNRDNTCEWVIVPVNGDRTPSGDPLVYGTQVRLFNLSNKTYIHSHATFKSEKSNQGEVTTFGSDDLSDTNDHWIAERYNDFAHSQPWSCDGAVMFKHTNTSGYLHSHDVRYDNGEQEVTTYYDANDGNNKWIMEF</sequence>
<gene>
    <name evidence="5" type="ORF">AYI69_g6589</name>
</gene>
<evidence type="ECO:0000256" key="2">
    <source>
        <dbReference type="ARBA" id="ARBA00022737"/>
    </source>
</evidence>
<dbReference type="OrthoDB" id="5588846at2759"/>
<organism evidence="5 6">
    <name type="scientific">Smittium culicis</name>
    <dbReference type="NCBI Taxonomy" id="133412"/>
    <lineage>
        <taxon>Eukaryota</taxon>
        <taxon>Fungi</taxon>
        <taxon>Fungi incertae sedis</taxon>
        <taxon>Zoopagomycota</taxon>
        <taxon>Kickxellomycotina</taxon>
        <taxon>Harpellomycetes</taxon>
        <taxon>Harpellales</taxon>
        <taxon>Legeriomycetaceae</taxon>
        <taxon>Smittium</taxon>
    </lineage>
</organism>
<dbReference type="PANTHER" id="PTHR46809:SF2">
    <property type="entry name" value="GH21273P"/>
    <property type="match status" value="1"/>
</dbReference>
<name>A0A1R1XY33_9FUNG</name>
<protein>
    <submittedName>
        <fullName evidence="5">Stromal cell-derived factor 2-like protein</fullName>
    </submittedName>
</protein>
<feature type="compositionally biased region" description="Polar residues" evidence="3">
    <location>
        <begin position="139"/>
        <end position="181"/>
    </location>
</feature>
<feature type="compositionally biased region" description="Polar residues" evidence="3">
    <location>
        <begin position="37"/>
        <end position="54"/>
    </location>
</feature>
<feature type="non-terminal residue" evidence="5">
    <location>
        <position position="1"/>
    </location>
</feature>
<proteinExistence type="predicted"/>
<evidence type="ECO:0000313" key="6">
    <source>
        <dbReference type="Proteomes" id="UP000187429"/>
    </source>
</evidence>
<comment type="caution">
    <text evidence="5">The sequence shown here is derived from an EMBL/GenBank/DDBJ whole genome shotgun (WGS) entry which is preliminary data.</text>
</comment>
<dbReference type="PROSITE" id="PS50919">
    <property type="entry name" value="MIR"/>
    <property type="match status" value="3"/>
</dbReference>
<dbReference type="Gene3D" id="2.80.10.50">
    <property type="match status" value="2"/>
</dbReference>
<feature type="compositionally biased region" description="Polar residues" evidence="3">
    <location>
        <begin position="61"/>
        <end position="78"/>
    </location>
</feature>
<dbReference type="InterPro" id="IPR016093">
    <property type="entry name" value="MIR_motif"/>
</dbReference>
<dbReference type="AlphaFoldDB" id="A0A1R1XY33"/>
<evidence type="ECO:0000256" key="3">
    <source>
        <dbReference type="SAM" id="MobiDB-lite"/>
    </source>
</evidence>
<dbReference type="PANTHER" id="PTHR46809">
    <property type="entry name" value="STROMAL CELL-DERIVED FACTOR 2-LIKE PROTEIN"/>
    <property type="match status" value="1"/>
</dbReference>